<name>A0A3A8J5P6_9BACT</name>
<reference evidence="2" key="1">
    <citation type="submission" date="2018-09" db="EMBL/GenBank/DDBJ databases">
        <authorList>
            <person name="Livingstone P.G."/>
            <person name="Whitworth D.E."/>
        </authorList>
    </citation>
    <scope>NUCLEOTIDE SEQUENCE [LARGE SCALE GENOMIC DNA]</scope>
    <source>
        <strain evidence="2">CA054A</strain>
    </source>
</reference>
<evidence type="ECO:0000313" key="1">
    <source>
        <dbReference type="EMBL" id="RKG84863.1"/>
    </source>
</evidence>
<dbReference type="RefSeq" id="WP_120542441.1">
    <property type="nucleotide sequence ID" value="NZ_RAVZ01000146.1"/>
</dbReference>
<gene>
    <name evidence="1" type="ORF">D7V88_21050</name>
</gene>
<comment type="caution">
    <text evidence="1">The sequence shown here is derived from an EMBL/GenBank/DDBJ whole genome shotgun (WGS) entry which is preliminary data.</text>
</comment>
<organism evidence="1 2">
    <name type="scientific">Corallococcus terminator</name>
    <dbReference type="NCBI Taxonomy" id="2316733"/>
    <lineage>
        <taxon>Bacteria</taxon>
        <taxon>Pseudomonadati</taxon>
        <taxon>Myxococcota</taxon>
        <taxon>Myxococcia</taxon>
        <taxon>Myxococcales</taxon>
        <taxon>Cystobacterineae</taxon>
        <taxon>Myxococcaceae</taxon>
        <taxon>Corallococcus</taxon>
    </lineage>
</organism>
<accession>A0A3A8J5P6</accession>
<dbReference type="OrthoDB" id="5385495at2"/>
<dbReference type="EMBL" id="RAVZ01000146">
    <property type="protein sequence ID" value="RKG84863.1"/>
    <property type="molecule type" value="Genomic_DNA"/>
</dbReference>
<proteinExistence type="predicted"/>
<sequence length="464" mass="49286">MLLSASALAQDAHYNTRQFGNRAWLLGGAFVGNPDDISAVYYNPGALGLLSAPELELTGSVYEYTRLSVVDGRGPGRDLGMSDVSALPSMVAGSLRFGFLGRSQLAYSLLTRQGFSYELEARGAHTGTDLAGVSGMDALSTDVLLEQSVSEIWAGLTWALPVGKHLGVGLSPFLAFREQELRLQVLAEGSGDAGQRLLATLGRDVQLKHLRLLLKLGICYQQAPWAVGVTVTTPSAGLWGLGSTGYQRSLVTQGFDTGSAPASVFDFQDGLSGHFRNPWSAALGVSRTFGRSTVHLSVEGFARLAPFTLVDSAPFVPRDSSEVIDPDFDLALAPVVNVALGLEQRLGAKVRAYLSGHTDFSAQASTPGTNASLAGWDLYHASTGFHFRVGRSRFTLGTDAAWGRKRTDRLSVALQQTGLSTPVQSHQVRYFQATVLIGASFALIDKRETAGEAGAGDDSDAEAK</sequence>
<keyword evidence="2" id="KW-1185">Reference proteome</keyword>
<dbReference type="Gene3D" id="2.40.160.60">
    <property type="entry name" value="Outer membrane protein transport protein (OMPP1/FadL/TodX)"/>
    <property type="match status" value="1"/>
</dbReference>
<evidence type="ECO:0008006" key="3">
    <source>
        <dbReference type="Google" id="ProtNLM"/>
    </source>
</evidence>
<evidence type="ECO:0000313" key="2">
    <source>
        <dbReference type="Proteomes" id="UP000268094"/>
    </source>
</evidence>
<protein>
    <recommendedName>
        <fullName evidence="3">Aromatic hydrocarbon degradation protein</fullName>
    </recommendedName>
</protein>
<dbReference type="Proteomes" id="UP000268094">
    <property type="component" value="Unassembled WGS sequence"/>
</dbReference>
<dbReference type="AlphaFoldDB" id="A0A3A8J5P6"/>